<protein>
    <submittedName>
        <fullName evidence="8">RND transporter</fullName>
    </submittedName>
</protein>
<reference evidence="9" key="1">
    <citation type="journal article" date="2019" name="Int. J. Syst. Evol. Microbiol.">
        <title>The Global Catalogue of Microorganisms (GCM) 10K type strain sequencing project: providing services to taxonomists for standard genome sequencing and annotation.</title>
        <authorList>
            <consortium name="The Broad Institute Genomics Platform"/>
            <consortium name="The Broad Institute Genome Sequencing Center for Infectious Disease"/>
            <person name="Wu L."/>
            <person name="Ma J."/>
        </authorList>
    </citation>
    <scope>NUCLEOTIDE SEQUENCE [LARGE SCALE GENOMIC DNA]</scope>
    <source>
        <strain evidence="9">NBRC 112502</strain>
    </source>
</reference>
<evidence type="ECO:0000313" key="9">
    <source>
        <dbReference type="Proteomes" id="UP001156641"/>
    </source>
</evidence>
<feature type="transmembrane region" description="Helical" evidence="6">
    <location>
        <begin position="342"/>
        <end position="365"/>
    </location>
</feature>
<dbReference type="SUPFAM" id="SSF82866">
    <property type="entry name" value="Multidrug efflux transporter AcrB transmembrane domain"/>
    <property type="match status" value="2"/>
</dbReference>
<comment type="caution">
    <text evidence="8">The sequence shown here is derived from an EMBL/GenBank/DDBJ whole genome shotgun (WGS) entry which is preliminary data.</text>
</comment>
<name>A0ABQ6A238_9PROT</name>
<gene>
    <name evidence="8" type="ORF">GCM10010909_01360</name>
</gene>
<accession>A0ABQ6A238</accession>
<feature type="transmembrane region" description="Helical" evidence="6">
    <location>
        <begin position="434"/>
        <end position="453"/>
    </location>
</feature>
<dbReference type="PANTHER" id="PTHR33406">
    <property type="entry name" value="MEMBRANE PROTEIN MJ1562-RELATED"/>
    <property type="match status" value="1"/>
</dbReference>
<evidence type="ECO:0000313" key="8">
    <source>
        <dbReference type="EMBL" id="GLR65458.1"/>
    </source>
</evidence>
<keyword evidence="9" id="KW-1185">Reference proteome</keyword>
<proteinExistence type="predicted"/>
<feature type="domain" description="SSD" evidence="7">
    <location>
        <begin position="274"/>
        <end position="396"/>
    </location>
</feature>
<dbReference type="InterPro" id="IPR050545">
    <property type="entry name" value="Mycobact_MmpL"/>
</dbReference>
<evidence type="ECO:0000259" key="7">
    <source>
        <dbReference type="PROSITE" id="PS50156"/>
    </source>
</evidence>
<feature type="transmembrane region" description="Helical" evidence="6">
    <location>
        <begin position="219"/>
        <end position="239"/>
    </location>
</feature>
<evidence type="ECO:0000256" key="6">
    <source>
        <dbReference type="SAM" id="Phobius"/>
    </source>
</evidence>
<feature type="transmembrane region" description="Helical" evidence="6">
    <location>
        <begin position="297"/>
        <end position="315"/>
    </location>
</feature>
<evidence type="ECO:0000256" key="3">
    <source>
        <dbReference type="ARBA" id="ARBA00022692"/>
    </source>
</evidence>
<dbReference type="PROSITE" id="PS50156">
    <property type="entry name" value="SSD"/>
    <property type="match status" value="1"/>
</dbReference>
<organism evidence="8 9">
    <name type="scientific">Acidocella aquatica</name>
    <dbReference type="NCBI Taxonomy" id="1922313"/>
    <lineage>
        <taxon>Bacteria</taxon>
        <taxon>Pseudomonadati</taxon>
        <taxon>Pseudomonadota</taxon>
        <taxon>Alphaproteobacteria</taxon>
        <taxon>Acetobacterales</taxon>
        <taxon>Acidocellaceae</taxon>
        <taxon>Acidocella</taxon>
    </lineage>
</organism>
<dbReference type="EMBL" id="BSOS01000005">
    <property type="protein sequence ID" value="GLR65458.1"/>
    <property type="molecule type" value="Genomic_DNA"/>
</dbReference>
<evidence type="ECO:0000256" key="2">
    <source>
        <dbReference type="ARBA" id="ARBA00022475"/>
    </source>
</evidence>
<sequence length="804" mass="87955">MASNIDDHAPAISEIVDFDHGSGSLVERLLFNNRPVILLMCLLATLFFGFEAMHVKLNASFEKMIPTHQPFIQNFYKHYDDLQSQGNAIRIAVQADQGTIINAHYLEMLKEINDKIYLLPNVDRAYMTSLWTPATRWVAVVSDGLSSGPVIDGQYDGSPAQLAVVAQNIAKTGRVGELVSNDYTSSMMYVPLLQYDGLTGEKLDYGKLATELNQIRAQYATQGITLHIIGFAMVVGDMINSIGKILIFFAVSALIATGMLFWFTRCVRSTLLVVAASLVAVVWQMGFLPLLGFELTPYSVLVPFLVFAIGMSHGAQKMNGVMQDIGRGAHPLVAARYTFRRLFLAGFAALVCDASSFAVLLTIRIEAIRELALLASIGVGILIFTNLIMLPMTLSYTGVSKSAAIRSLRNEGTATERVDNWLWNLLDKFTTKRYAILAIALAGVLGVVGLYVGRNVQVGDLNKGAPELRQSSQYNQDNAYIIKHYTTSSDTLVVMVDTPPGDCIAYSTLSTLSNLEWQLDQMPQVQSTSSLGSFASQLTMLITENSPKWYELVKNQAFLGDFTEHLSATQANFDCTFVPLYVSLTDHKAKTLDAVISKIQAFIANPHNQGPDFKISLAGGNAGIEAATNIVIEQANHMMLLLVYSTVILFCFIVFRSWRAVLCAVLPLVLTSILAQALMVWLGIGIKVATLPVMALGVGIGVDYALYVLGIVIKQLRDGATLSQAYHRTLLFTGKVVLLTGFTLAAGVVTWVFAPIKFQADMGLLLSFMFLWNMLGAMVLLPSLAYFLLPPRLFPKGNGKLAGH</sequence>
<keyword evidence="4 6" id="KW-1133">Transmembrane helix</keyword>
<comment type="subcellular location">
    <subcellularLocation>
        <location evidence="1">Cell membrane</location>
        <topology evidence="1">Multi-pass membrane protein</topology>
    </subcellularLocation>
</comment>
<feature type="transmembrane region" description="Helical" evidence="6">
    <location>
        <begin position="662"/>
        <end position="684"/>
    </location>
</feature>
<feature type="transmembrane region" description="Helical" evidence="6">
    <location>
        <begin position="730"/>
        <end position="753"/>
    </location>
</feature>
<keyword evidence="3 6" id="KW-0812">Transmembrane</keyword>
<keyword evidence="2" id="KW-1003">Cell membrane</keyword>
<evidence type="ECO:0000256" key="1">
    <source>
        <dbReference type="ARBA" id="ARBA00004651"/>
    </source>
</evidence>
<keyword evidence="5 6" id="KW-0472">Membrane</keyword>
<dbReference type="Pfam" id="PF03176">
    <property type="entry name" value="MMPL"/>
    <property type="match status" value="1"/>
</dbReference>
<feature type="transmembrane region" description="Helical" evidence="6">
    <location>
        <begin position="371"/>
        <end position="399"/>
    </location>
</feature>
<dbReference type="Proteomes" id="UP001156641">
    <property type="component" value="Unassembled WGS sequence"/>
</dbReference>
<feature type="transmembrane region" description="Helical" evidence="6">
    <location>
        <begin position="638"/>
        <end position="655"/>
    </location>
</feature>
<feature type="transmembrane region" description="Helical" evidence="6">
    <location>
        <begin position="245"/>
        <end position="263"/>
    </location>
</feature>
<evidence type="ECO:0000256" key="4">
    <source>
        <dbReference type="ARBA" id="ARBA00022989"/>
    </source>
</evidence>
<dbReference type="Gene3D" id="1.20.1640.10">
    <property type="entry name" value="Multidrug efflux transporter AcrB transmembrane domain"/>
    <property type="match status" value="2"/>
</dbReference>
<feature type="transmembrane region" description="Helical" evidence="6">
    <location>
        <begin position="270"/>
        <end position="291"/>
    </location>
</feature>
<feature type="transmembrane region" description="Helical" evidence="6">
    <location>
        <begin position="36"/>
        <end position="55"/>
    </location>
</feature>
<dbReference type="InterPro" id="IPR000731">
    <property type="entry name" value="SSD"/>
</dbReference>
<dbReference type="InterPro" id="IPR004869">
    <property type="entry name" value="MMPL_dom"/>
</dbReference>
<feature type="transmembrane region" description="Helical" evidence="6">
    <location>
        <begin position="765"/>
        <end position="789"/>
    </location>
</feature>
<feature type="transmembrane region" description="Helical" evidence="6">
    <location>
        <begin position="690"/>
        <end position="709"/>
    </location>
</feature>
<dbReference type="PANTHER" id="PTHR33406:SF10">
    <property type="entry name" value="SSD DOMAIN-CONTAINING PROTEIN"/>
    <property type="match status" value="1"/>
</dbReference>
<dbReference type="RefSeq" id="WP_284255948.1">
    <property type="nucleotide sequence ID" value="NZ_BSOS01000005.1"/>
</dbReference>
<evidence type="ECO:0000256" key="5">
    <source>
        <dbReference type="ARBA" id="ARBA00023136"/>
    </source>
</evidence>